<dbReference type="GO" id="GO:0005737">
    <property type="term" value="C:cytoplasm"/>
    <property type="evidence" value="ECO:0007669"/>
    <property type="project" value="TreeGrafter"/>
</dbReference>
<dbReference type="GO" id="GO:0046854">
    <property type="term" value="P:phosphatidylinositol phosphate biosynthetic process"/>
    <property type="evidence" value="ECO:0007669"/>
    <property type="project" value="InterPro"/>
</dbReference>
<dbReference type="SMART" id="SM00233">
    <property type="entry name" value="PH"/>
    <property type="match status" value="1"/>
</dbReference>
<dbReference type="InterPro" id="IPR036940">
    <property type="entry name" value="PI3/4_kinase_cat_sf"/>
</dbReference>
<feature type="region of interest" description="Disordered" evidence="5">
    <location>
        <begin position="501"/>
        <end position="564"/>
    </location>
</feature>
<dbReference type="SUPFAM" id="SSF56112">
    <property type="entry name" value="Protein kinase-like (PK-like)"/>
    <property type="match status" value="1"/>
</dbReference>
<dbReference type="Gene3D" id="2.30.29.30">
    <property type="entry name" value="Pleckstrin-homology domain (PH domain)/Phosphotyrosine-binding domain (PTB)"/>
    <property type="match status" value="1"/>
</dbReference>
<dbReference type="PANTHER" id="PTHR10048">
    <property type="entry name" value="PHOSPHATIDYLINOSITOL KINASE"/>
    <property type="match status" value="1"/>
</dbReference>
<dbReference type="EMBL" id="HBNS01000466">
    <property type="protein sequence ID" value="CAE4578495.1"/>
    <property type="molecule type" value="Transcribed_RNA"/>
</dbReference>
<dbReference type="PROSITE" id="PS00915">
    <property type="entry name" value="PI3_4_KINASE_1"/>
    <property type="match status" value="1"/>
</dbReference>
<name>A0A7S4QBM4_9STRA</name>
<dbReference type="PROSITE" id="PS50290">
    <property type="entry name" value="PI3_4_KINASE_3"/>
    <property type="match status" value="1"/>
</dbReference>
<dbReference type="SUPFAM" id="SSF50729">
    <property type="entry name" value="PH domain-like"/>
    <property type="match status" value="1"/>
</dbReference>
<dbReference type="CDD" id="cd00821">
    <property type="entry name" value="PH"/>
    <property type="match status" value="1"/>
</dbReference>
<dbReference type="InterPro" id="IPR001849">
    <property type="entry name" value="PH_domain"/>
</dbReference>
<dbReference type="Gene3D" id="3.30.1010.10">
    <property type="entry name" value="Phosphatidylinositol 3-kinase Catalytic Subunit, Chain A, domain 4"/>
    <property type="match status" value="1"/>
</dbReference>
<dbReference type="Gene3D" id="1.10.1070.11">
    <property type="entry name" value="Phosphatidylinositol 3-/4-kinase, catalytic domain"/>
    <property type="match status" value="1"/>
</dbReference>
<accession>A0A7S4QBM4</accession>
<dbReference type="SMART" id="SM00146">
    <property type="entry name" value="PI3Kc"/>
    <property type="match status" value="1"/>
</dbReference>
<feature type="compositionally biased region" description="Basic and acidic residues" evidence="5">
    <location>
        <begin position="538"/>
        <end position="553"/>
    </location>
</feature>
<dbReference type="PROSITE" id="PS50003">
    <property type="entry name" value="PH_DOMAIN"/>
    <property type="match status" value="1"/>
</dbReference>
<keyword evidence="4" id="KW-0418">Kinase</keyword>
<dbReference type="InterPro" id="IPR011993">
    <property type="entry name" value="PH-like_dom_sf"/>
</dbReference>
<feature type="compositionally biased region" description="Polar residues" evidence="5">
    <location>
        <begin position="554"/>
        <end position="564"/>
    </location>
</feature>
<dbReference type="GO" id="GO:0048015">
    <property type="term" value="P:phosphatidylinositol-mediated signaling"/>
    <property type="evidence" value="ECO:0007669"/>
    <property type="project" value="TreeGrafter"/>
</dbReference>
<evidence type="ECO:0000259" key="7">
    <source>
        <dbReference type="PROSITE" id="PS50003"/>
    </source>
</evidence>
<reference evidence="9" key="1">
    <citation type="submission" date="2021-01" db="EMBL/GenBank/DDBJ databases">
        <authorList>
            <person name="Corre E."/>
            <person name="Pelletier E."/>
            <person name="Niang G."/>
            <person name="Scheremetjew M."/>
            <person name="Finn R."/>
            <person name="Kale V."/>
            <person name="Holt S."/>
            <person name="Cochrane G."/>
            <person name="Meng A."/>
            <person name="Brown T."/>
            <person name="Cohen L."/>
        </authorList>
    </citation>
    <scope>NUCLEOTIDE SEQUENCE</scope>
    <source>
        <strain evidence="9">GSO104</strain>
    </source>
</reference>
<feature type="transmembrane region" description="Helical" evidence="6">
    <location>
        <begin position="21"/>
        <end position="39"/>
    </location>
</feature>
<keyword evidence="6" id="KW-0472">Membrane</keyword>
<evidence type="ECO:0000256" key="6">
    <source>
        <dbReference type="SAM" id="Phobius"/>
    </source>
</evidence>
<evidence type="ECO:0000256" key="2">
    <source>
        <dbReference type="ARBA" id="ARBA00012169"/>
    </source>
</evidence>
<evidence type="ECO:0000256" key="1">
    <source>
        <dbReference type="ARBA" id="ARBA00001686"/>
    </source>
</evidence>
<evidence type="ECO:0000256" key="5">
    <source>
        <dbReference type="SAM" id="MobiDB-lite"/>
    </source>
</evidence>
<evidence type="ECO:0000256" key="4">
    <source>
        <dbReference type="ARBA" id="ARBA00022777"/>
    </source>
</evidence>
<feature type="domain" description="PI3K/PI4K catalytic" evidence="8">
    <location>
        <begin position="682"/>
        <end position="963"/>
    </location>
</feature>
<keyword evidence="6" id="KW-1133">Transmembrane helix</keyword>
<dbReference type="PANTHER" id="PTHR10048:SF22">
    <property type="entry name" value="PHOSPHATIDYLINOSITOL 4-KINASE BETA"/>
    <property type="match status" value="1"/>
</dbReference>
<dbReference type="Pfam" id="PF00454">
    <property type="entry name" value="PI3_PI4_kinase"/>
    <property type="match status" value="1"/>
</dbReference>
<dbReference type="Pfam" id="PF00169">
    <property type="entry name" value="PH"/>
    <property type="match status" value="1"/>
</dbReference>
<gene>
    <name evidence="9" type="ORF">DBRI00130_LOCUS368</name>
</gene>
<dbReference type="AlphaFoldDB" id="A0A7S4QBM4"/>
<feature type="compositionally biased region" description="Acidic residues" evidence="5">
    <location>
        <begin position="510"/>
        <end position="534"/>
    </location>
</feature>
<keyword evidence="3" id="KW-0808">Transferase</keyword>
<sequence>MARFVAKVRGTAYQMHRKQKIIAGVLTSLTIVFFVYWFLIIPLQYASHRGVFDGIEFYLPQLAHMIIHLEASWDDAILERFALVISQHSLHFALQFNWILQGAIEDYQPEAPNGEPNPSYNPLYYSRCIKLLGNIERCVVYGTPRVHDLQRLFEEGKISLKEYELLGEADRRFIAEQIASNTKDKGGSEQSAAAALISGGYVYGGDLLYKRHVRTGRFKKKQWKTRYFAVADRMLYCYNVSPADNAASRIVRSMPLEGAIIQDTEKPKYPHMFEVHNMDFLFRMRAANEEEKGKWMGVLKQESKANPVYPQSIGQDVDAGKNDKVGKVLAEHQGVKETVKSGQEAFSSSAVIQALSPSQRSRYEFYKQERDFVRALTGVAEMLRFKERDMRKKLAPGLMQKLEFPDCVYVPMCNSTDIWRRAHSTFYKETRVFNTKERCPTVMYFLTKRGEQLHHHRGGMKDVNLDVAEFLHLQYEVPDPPSGGGALAAAATKKKLKKKKKDFSMSNITEGEEEYEIADDEDEDDDDDDEEEGLDVGLWKETKEEDKVGKSSSDKAGTTRGNRQLKQFIRESVTQLPHKISQRIELRKNQSLAPKAFRDNLKKASSHQTSMSYLDHIPIVENRSEDESDAMSLDGHSVVSAGPGSVLLADGIVLTHDDHEKIDRESLNRAKAIVSGGETYSEQTARMLKEASTSTKNASDLDKDAATCEVLCVIAKSNDDLRQEVFIMQMIHFYKSVFAAASLPIWLKTYRILSTSKDTGLIEVLTDSTSIDGLKKSKGYPSTGGMRAYFEKVYGKPSSRSFQAAQRNFMLSLVGYSLVSYLLGLKDRHNGNIMIDTRGYLIHIDFGFAFGMAPGHEFSIERAPFKLTRDYMDVMDGEKSECFTEFKRLFVAGFEAARASSQVALGLVEIMMYKSNYPCFTGSRYGNGIALKRFEERLMLSTPDQKIRKKALNLILHSIEHTGTKAYDKFQHMTNGYAI</sequence>
<organism evidence="9">
    <name type="scientific">Ditylum brightwellii</name>
    <dbReference type="NCBI Taxonomy" id="49249"/>
    <lineage>
        <taxon>Eukaryota</taxon>
        <taxon>Sar</taxon>
        <taxon>Stramenopiles</taxon>
        <taxon>Ochrophyta</taxon>
        <taxon>Bacillariophyta</taxon>
        <taxon>Mediophyceae</taxon>
        <taxon>Lithodesmiophycidae</taxon>
        <taxon>Lithodesmiales</taxon>
        <taxon>Lithodesmiaceae</taxon>
        <taxon>Ditylum</taxon>
    </lineage>
</organism>
<feature type="domain" description="PH" evidence="7">
    <location>
        <begin position="200"/>
        <end position="304"/>
    </location>
</feature>
<dbReference type="InterPro" id="IPR011009">
    <property type="entry name" value="Kinase-like_dom_sf"/>
</dbReference>
<keyword evidence="6" id="KW-0812">Transmembrane</keyword>
<dbReference type="InterPro" id="IPR000403">
    <property type="entry name" value="PI3/4_kinase_cat_dom"/>
</dbReference>
<evidence type="ECO:0000256" key="3">
    <source>
        <dbReference type="ARBA" id="ARBA00022679"/>
    </source>
</evidence>
<protein>
    <recommendedName>
        <fullName evidence="2">1-phosphatidylinositol 4-kinase</fullName>
        <ecNumber evidence="2">2.7.1.67</ecNumber>
    </recommendedName>
</protein>
<dbReference type="EC" id="2.7.1.67" evidence="2"/>
<comment type="catalytic activity">
    <reaction evidence="1">
        <text>a 1,2-diacyl-sn-glycero-3-phospho-(1D-myo-inositol) + ATP = a 1,2-diacyl-sn-glycero-3-phospho-(1D-myo-inositol 4-phosphate) + ADP + H(+)</text>
        <dbReference type="Rhea" id="RHEA:19877"/>
        <dbReference type="ChEBI" id="CHEBI:15378"/>
        <dbReference type="ChEBI" id="CHEBI:30616"/>
        <dbReference type="ChEBI" id="CHEBI:57880"/>
        <dbReference type="ChEBI" id="CHEBI:58178"/>
        <dbReference type="ChEBI" id="CHEBI:456216"/>
        <dbReference type="EC" id="2.7.1.67"/>
    </reaction>
</comment>
<evidence type="ECO:0000313" key="9">
    <source>
        <dbReference type="EMBL" id="CAE4578495.1"/>
    </source>
</evidence>
<dbReference type="GO" id="GO:0004430">
    <property type="term" value="F:1-phosphatidylinositol 4-kinase activity"/>
    <property type="evidence" value="ECO:0007669"/>
    <property type="project" value="UniProtKB-EC"/>
</dbReference>
<dbReference type="InterPro" id="IPR015433">
    <property type="entry name" value="PI3/4_kinase"/>
</dbReference>
<dbReference type="InterPro" id="IPR018936">
    <property type="entry name" value="PI3/4_kinase_CS"/>
</dbReference>
<dbReference type="PROSITE" id="PS00916">
    <property type="entry name" value="PI3_4_KINASE_2"/>
    <property type="match status" value="1"/>
</dbReference>
<dbReference type="FunFam" id="1.10.1070.11:FF:000016">
    <property type="entry name" value="PIK1p Phosphatidylinositol 4-kinase"/>
    <property type="match status" value="1"/>
</dbReference>
<proteinExistence type="predicted"/>
<evidence type="ECO:0000259" key="8">
    <source>
        <dbReference type="PROSITE" id="PS50290"/>
    </source>
</evidence>
<dbReference type="GO" id="GO:0016020">
    <property type="term" value="C:membrane"/>
    <property type="evidence" value="ECO:0007669"/>
    <property type="project" value="TreeGrafter"/>
</dbReference>